<dbReference type="Proteomes" id="UP000018208">
    <property type="component" value="Unassembled WGS sequence"/>
</dbReference>
<evidence type="ECO:0000313" key="1">
    <source>
        <dbReference type="EMBL" id="EST43323.1"/>
    </source>
</evidence>
<proteinExistence type="predicted"/>
<gene>
    <name evidence="1" type="ORF">SS50377_17000</name>
    <name evidence="2" type="ORF">SS50377_27375</name>
</gene>
<accession>V6LGA3</accession>
<reference evidence="1 2" key="1">
    <citation type="journal article" date="2014" name="PLoS Genet.">
        <title>The Genome of Spironucleus salmonicida Highlights a Fish Pathogen Adapted to Fluctuating Environments.</title>
        <authorList>
            <person name="Xu F."/>
            <person name="Jerlstrom-Hultqvist J."/>
            <person name="Einarsson E."/>
            <person name="Astvaldsson A."/>
            <person name="Svard S.G."/>
            <person name="Andersson J.O."/>
        </authorList>
    </citation>
    <scope>NUCLEOTIDE SEQUENCE</scope>
    <source>
        <strain evidence="2">ATCC 50377</strain>
    </source>
</reference>
<keyword evidence="3" id="KW-1185">Reference proteome</keyword>
<dbReference type="EMBL" id="AUWU02000007">
    <property type="protein sequence ID" value="KAH0571080.1"/>
    <property type="molecule type" value="Genomic_DNA"/>
</dbReference>
<dbReference type="AlphaFoldDB" id="V6LGA3"/>
<sequence length="77" mass="9116">MPYRGLDQFIAQSNANVTKVYDFPGDSYDDPVLVPRELADEIFQWLEKRSNSLNETRDHQQLQQRKEDNFKKIFLAP</sequence>
<evidence type="ECO:0000313" key="3">
    <source>
        <dbReference type="Proteomes" id="UP000018208"/>
    </source>
</evidence>
<name>V6LGA3_9EUKA</name>
<evidence type="ECO:0000313" key="2">
    <source>
        <dbReference type="EMBL" id="KAH0571080.1"/>
    </source>
</evidence>
<dbReference type="EMBL" id="KI546139">
    <property type="protein sequence ID" value="EST43323.1"/>
    <property type="molecule type" value="Genomic_DNA"/>
</dbReference>
<dbReference type="VEuPathDB" id="GiardiaDB:SS50377_27375"/>
<protein>
    <submittedName>
        <fullName evidence="1">Uncharacterized protein</fullName>
    </submittedName>
</protein>
<organism evidence="1">
    <name type="scientific">Spironucleus salmonicida</name>
    <dbReference type="NCBI Taxonomy" id="348837"/>
    <lineage>
        <taxon>Eukaryota</taxon>
        <taxon>Metamonada</taxon>
        <taxon>Diplomonadida</taxon>
        <taxon>Hexamitidae</taxon>
        <taxon>Hexamitinae</taxon>
        <taxon>Spironucleus</taxon>
    </lineage>
</organism>
<reference evidence="2" key="2">
    <citation type="submission" date="2020-12" db="EMBL/GenBank/DDBJ databases">
        <title>New Spironucleus salmonicida genome in near-complete chromosomes.</title>
        <authorList>
            <person name="Xu F."/>
            <person name="Kurt Z."/>
            <person name="Jimenez-Gonzalez A."/>
            <person name="Astvaldsson A."/>
            <person name="Andersson J.O."/>
            <person name="Svard S.G."/>
        </authorList>
    </citation>
    <scope>NUCLEOTIDE SEQUENCE</scope>
    <source>
        <strain evidence="2">ATCC 50377</strain>
    </source>
</reference>